<protein>
    <submittedName>
        <fullName evidence="1">Uncharacterized protein</fullName>
    </submittedName>
</protein>
<comment type="caution">
    <text evidence="1">The sequence shown here is derived from an EMBL/GenBank/DDBJ whole genome shotgun (WGS) entry which is preliminary data.</text>
</comment>
<dbReference type="Proteomes" id="UP000245119">
    <property type="component" value="Linkage Group LG13"/>
</dbReference>
<proteinExistence type="predicted"/>
<accession>A0A2T7NE91</accession>
<dbReference type="AlphaFoldDB" id="A0A2T7NE91"/>
<reference evidence="1 2" key="1">
    <citation type="submission" date="2018-04" db="EMBL/GenBank/DDBJ databases">
        <title>The genome of golden apple snail Pomacea canaliculata provides insight into stress tolerance and invasive adaptation.</title>
        <authorList>
            <person name="Liu C."/>
            <person name="Liu B."/>
            <person name="Ren Y."/>
            <person name="Zhang Y."/>
            <person name="Wang H."/>
            <person name="Li S."/>
            <person name="Jiang F."/>
            <person name="Yin L."/>
            <person name="Zhang G."/>
            <person name="Qian W."/>
            <person name="Fan W."/>
        </authorList>
    </citation>
    <scope>NUCLEOTIDE SEQUENCE [LARGE SCALE GENOMIC DNA]</scope>
    <source>
        <strain evidence="1">SZHN2017</strain>
        <tissue evidence="1">Muscle</tissue>
    </source>
</reference>
<gene>
    <name evidence="1" type="ORF">C0Q70_19976</name>
</gene>
<name>A0A2T7NE91_POMCA</name>
<keyword evidence="2" id="KW-1185">Reference proteome</keyword>
<evidence type="ECO:0000313" key="2">
    <source>
        <dbReference type="Proteomes" id="UP000245119"/>
    </source>
</evidence>
<sequence length="85" mass="9167">MGTKVTVGFRLAPLGEVSLTLAGNEIELRGPAWRNKDGQARLLGGRKEGMEGVEAMDGGRWYLTTTFLRLPVTPAAHCPRCQPTG</sequence>
<evidence type="ECO:0000313" key="1">
    <source>
        <dbReference type="EMBL" id="PVD19487.1"/>
    </source>
</evidence>
<organism evidence="1 2">
    <name type="scientific">Pomacea canaliculata</name>
    <name type="common">Golden apple snail</name>
    <dbReference type="NCBI Taxonomy" id="400727"/>
    <lineage>
        <taxon>Eukaryota</taxon>
        <taxon>Metazoa</taxon>
        <taxon>Spiralia</taxon>
        <taxon>Lophotrochozoa</taxon>
        <taxon>Mollusca</taxon>
        <taxon>Gastropoda</taxon>
        <taxon>Caenogastropoda</taxon>
        <taxon>Architaenioglossa</taxon>
        <taxon>Ampullarioidea</taxon>
        <taxon>Ampullariidae</taxon>
        <taxon>Pomacea</taxon>
    </lineage>
</organism>
<dbReference type="EMBL" id="PZQS01000013">
    <property type="protein sequence ID" value="PVD19487.1"/>
    <property type="molecule type" value="Genomic_DNA"/>
</dbReference>